<dbReference type="VEuPathDB" id="FungiDB:SDRG_08226"/>
<proteinExistence type="predicted"/>
<dbReference type="EMBL" id="JH767156">
    <property type="protein sequence ID" value="EQC34009.1"/>
    <property type="molecule type" value="Genomic_DNA"/>
</dbReference>
<protein>
    <submittedName>
        <fullName evidence="2">Uncharacterized protein</fullName>
    </submittedName>
</protein>
<feature type="compositionally biased region" description="Polar residues" evidence="1">
    <location>
        <begin position="101"/>
        <end position="113"/>
    </location>
</feature>
<dbReference type="Proteomes" id="UP000030762">
    <property type="component" value="Unassembled WGS sequence"/>
</dbReference>
<evidence type="ECO:0000313" key="2">
    <source>
        <dbReference type="EMBL" id="EQC34009.1"/>
    </source>
</evidence>
<dbReference type="InParanoid" id="T0Q835"/>
<dbReference type="AlphaFoldDB" id="T0Q835"/>
<gene>
    <name evidence="2" type="ORF">SDRG_08226</name>
</gene>
<feature type="region of interest" description="Disordered" evidence="1">
    <location>
        <begin position="26"/>
        <end position="142"/>
    </location>
</feature>
<dbReference type="GeneID" id="19948953"/>
<feature type="compositionally biased region" description="Basic and acidic residues" evidence="1">
    <location>
        <begin position="49"/>
        <end position="59"/>
    </location>
</feature>
<organism evidence="2 3">
    <name type="scientific">Saprolegnia diclina (strain VS20)</name>
    <dbReference type="NCBI Taxonomy" id="1156394"/>
    <lineage>
        <taxon>Eukaryota</taxon>
        <taxon>Sar</taxon>
        <taxon>Stramenopiles</taxon>
        <taxon>Oomycota</taxon>
        <taxon>Saprolegniomycetes</taxon>
        <taxon>Saprolegniales</taxon>
        <taxon>Saprolegniaceae</taxon>
        <taxon>Saprolegnia</taxon>
    </lineage>
</organism>
<keyword evidence="3" id="KW-1185">Reference proteome</keyword>
<sequence length="196" mass="21863">MPLSFTFDRKRLQALQPTITAVAAAVAKDKKKRAAKASIDPHKRPRTNKKPETPQDMRKTNKGKSKKKLQSPRPQSHPPSDPDAPEPEPRKEKTKTKPTSPHMSTNANEVNPSTRDDAAAPLFDQEQSYMPSHDETSASLQPGAYVNDDTIQLLIKLAIQKHSAGDDTVGYIAPHHFKAYSDDATEWLTRFTSNDR</sequence>
<feature type="compositionally biased region" description="Basic residues" evidence="1">
    <location>
        <begin position="60"/>
        <end position="70"/>
    </location>
</feature>
<reference evidence="2 3" key="1">
    <citation type="submission" date="2012-04" db="EMBL/GenBank/DDBJ databases">
        <title>The Genome Sequence of Saprolegnia declina VS20.</title>
        <authorList>
            <consortium name="The Broad Institute Genome Sequencing Platform"/>
            <person name="Russ C."/>
            <person name="Nusbaum C."/>
            <person name="Tyler B."/>
            <person name="van West P."/>
            <person name="Dieguez-Uribeondo J."/>
            <person name="de Bruijn I."/>
            <person name="Tripathy S."/>
            <person name="Jiang R."/>
            <person name="Young S.K."/>
            <person name="Zeng Q."/>
            <person name="Gargeya S."/>
            <person name="Fitzgerald M."/>
            <person name="Haas B."/>
            <person name="Abouelleil A."/>
            <person name="Alvarado L."/>
            <person name="Arachchi H.M."/>
            <person name="Berlin A."/>
            <person name="Chapman S.B."/>
            <person name="Goldberg J."/>
            <person name="Griggs A."/>
            <person name="Gujja S."/>
            <person name="Hansen M."/>
            <person name="Howarth C."/>
            <person name="Imamovic A."/>
            <person name="Larimer J."/>
            <person name="McCowen C."/>
            <person name="Montmayeur A."/>
            <person name="Murphy C."/>
            <person name="Neiman D."/>
            <person name="Pearson M."/>
            <person name="Priest M."/>
            <person name="Roberts A."/>
            <person name="Saif S."/>
            <person name="Shea T."/>
            <person name="Sisk P."/>
            <person name="Sykes S."/>
            <person name="Wortman J."/>
            <person name="Nusbaum C."/>
            <person name="Birren B."/>
        </authorList>
    </citation>
    <scope>NUCLEOTIDE SEQUENCE [LARGE SCALE GENOMIC DNA]</scope>
    <source>
        <strain evidence="2 3">VS20</strain>
    </source>
</reference>
<evidence type="ECO:0000313" key="3">
    <source>
        <dbReference type="Proteomes" id="UP000030762"/>
    </source>
</evidence>
<dbReference type="RefSeq" id="XP_008612321.1">
    <property type="nucleotide sequence ID" value="XM_008614099.1"/>
</dbReference>
<evidence type="ECO:0000256" key="1">
    <source>
        <dbReference type="SAM" id="MobiDB-lite"/>
    </source>
</evidence>
<name>T0Q835_SAPDV</name>
<accession>T0Q835</accession>